<keyword evidence="3" id="KW-1185">Reference proteome</keyword>
<protein>
    <submittedName>
        <fullName evidence="2">Uncharacterized protein</fullName>
    </submittedName>
</protein>
<evidence type="ECO:0000256" key="1">
    <source>
        <dbReference type="SAM" id="MobiDB-lite"/>
    </source>
</evidence>
<dbReference type="Proteomes" id="UP000692954">
    <property type="component" value="Unassembled WGS sequence"/>
</dbReference>
<evidence type="ECO:0000313" key="2">
    <source>
        <dbReference type="EMBL" id="CAD8093554.1"/>
    </source>
</evidence>
<accession>A0A8S1P0F1</accession>
<organism evidence="2 3">
    <name type="scientific">Paramecium sonneborni</name>
    <dbReference type="NCBI Taxonomy" id="65129"/>
    <lineage>
        <taxon>Eukaryota</taxon>
        <taxon>Sar</taxon>
        <taxon>Alveolata</taxon>
        <taxon>Ciliophora</taxon>
        <taxon>Intramacronucleata</taxon>
        <taxon>Oligohymenophorea</taxon>
        <taxon>Peniculida</taxon>
        <taxon>Parameciidae</taxon>
        <taxon>Paramecium</taxon>
    </lineage>
</organism>
<name>A0A8S1P0F1_9CILI</name>
<feature type="compositionally biased region" description="Acidic residues" evidence="1">
    <location>
        <begin position="66"/>
        <end position="76"/>
    </location>
</feature>
<gene>
    <name evidence="2" type="ORF">PSON_ATCC_30995.1.T0610028</name>
</gene>
<comment type="caution">
    <text evidence="2">The sequence shown here is derived from an EMBL/GenBank/DDBJ whole genome shotgun (WGS) entry which is preliminary data.</text>
</comment>
<dbReference type="OrthoDB" id="303975at2759"/>
<dbReference type="EMBL" id="CAJJDN010000061">
    <property type="protein sequence ID" value="CAD8093554.1"/>
    <property type="molecule type" value="Genomic_DNA"/>
</dbReference>
<evidence type="ECO:0000313" key="3">
    <source>
        <dbReference type="Proteomes" id="UP000692954"/>
    </source>
</evidence>
<sequence>MLNTFYVQQPFFYPFGYQYLIPVALNNNQIINPTIQVMQNLYQTNNISSTQNLTSEQQKQKTISETESELDSDSNNEEMRHTSTYSKSNQLKKSKKIQKANFLVKSTNIQKNYAKAIVCYACRQRSIVFKRLGDDRGQEFLKLMNCLKNKLRNIGHITRFTHFEDFIQLFRILGNNFMKKDSVSYIYNSKIQQKSCHLSNMAFIRNSLLKY</sequence>
<dbReference type="AlphaFoldDB" id="A0A8S1P0F1"/>
<proteinExistence type="predicted"/>
<feature type="region of interest" description="Disordered" evidence="1">
    <location>
        <begin position="52"/>
        <end position="92"/>
    </location>
</feature>
<reference evidence="2" key="1">
    <citation type="submission" date="2021-01" db="EMBL/GenBank/DDBJ databases">
        <authorList>
            <consortium name="Genoscope - CEA"/>
            <person name="William W."/>
        </authorList>
    </citation>
    <scope>NUCLEOTIDE SEQUENCE</scope>
</reference>